<proteinExistence type="predicted"/>
<dbReference type="GO" id="GO:0035438">
    <property type="term" value="F:cyclic-di-GMP binding"/>
    <property type="evidence" value="ECO:0007669"/>
    <property type="project" value="InterPro"/>
</dbReference>
<dbReference type="Gene3D" id="2.40.10.220">
    <property type="entry name" value="predicted glycosyltransferase like domains"/>
    <property type="match status" value="1"/>
</dbReference>
<accession>E1X0R0</accession>
<dbReference type="Proteomes" id="UP000008963">
    <property type="component" value="Chromosome"/>
</dbReference>
<dbReference type="STRING" id="862908.BMS_1545"/>
<dbReference type="KEGG" id="bmx:BMS_1545"/>
<evidence type="ECO:0000313" key="3">
    <source>
        <dbReference type="Proteomes" id="UP000008963"/>
    </source>
</evidence>
<gene>
    <name evidence="2" type="ordered locus">BMS_1545</name>
</gene>
<name>E1X0R0_HALMS</name>
<keyword evidence="3" id="KW-1185">Reference proteome</keyword>
<dbReference type="InterPro" id="IPR009875">
    <property type="entry name" value="PilZ_domain"/>
</dbReference>
<sequence>MMFSTLYKNLVRGKIEQEYEGDVMERHLNLIKTDFEQTEKRIFPRFPFNYLTFKNSGSDALVFEIKDISFTGMQLCLKDGGHSFTNDSDISGTLHWQKASLDATGTVKWVSGKRIGVEFSHSDEFEAKVKNFLSIENMIDSLRPIHEFSAGIEVPANLKFWLRADGPFEVFVWRHNDGELSRFQFLMMERFVEWEDGVGVKTGRIISKRDLDTPLLTEDELVFSVDEGVNTDAISFAQDILENIGPEFLPEEAKEFLKLKLNS</sequence>
<reference evidence="3" key="1">
    <citation type="journal article" date="2013" name="ISME J.">
        <title>A small predatory core genome in the divergent marine Bacteriovorax marinus SJ and the terrestrial Bdellovibrio bacteriovorus.</title>
        <authorList>
            <person name="Crossman L.C."/>
            <person name="Chen H."/>
            <person name="Cerdeno-Tarraga A.M."/>
            <person name="Brooks K."/>
            <person name="Quail M.A."/>
            <person name="Pineiro S.A."/>
            <person name="Hobley L."/>
            <person name="Sockett R.E."/>
            <person name="Bentley S.D."/>
            <person name="Parkhill J."/>
            <person name="Williams H.N."/>
            <person name="Stine O.C."/>
        </authorList>
    </citation>
    <scope>NUCLEOTIDE SEQUENCE [LARGE SCALE GENOMIC DNA]</scope>
    <source>
        <strain evidence="3">ATCC BAA-682 / DSM 15412 / SJ</strain>
    </source>
</reference>
<dbReference type="PATRIC" id="fig|862908.3.peg.1471"/>
<dbReference type="HOGENOM" id="CLU_1056756_0_0_7"/>
<dbReference type="EMBL" id="FQ312005">
    <property type="protein sequence ID" value="CBW26398.1"/>
    <property type="molecule type" value="Genomic_DNA"/>
</dbReference>
<dbReference type="Pfam" id="PF07238">
    <property type="entry name" value="PilZ"/>
    <property type="match status" value="1"/>
</dbReference>
<organism evidence="2 3">
    <name type="scientific">Halobacteriovorax marinus (strain ATCC BAA-682 / DSM 15412 / SJ)</name>
    <name type="common">Bacteriovorax marinus</name>
    <dbReference type="NCBI Taxonomy" id="862908"/>
    <lineage>
        <taxon>Bacteria</taxon>
        <taxon>Pseudomonadati</taxon>
        <taxon>Bdellovibrionota</taxon>
        <taxon>Bacteriovoracia</taxon>
        <taxon>Bacteriovoracales</taxon>
        <taxon>Halobacteriovoraceae</taxon>
        <taxon>Halobacteriovorax</taxon>
    </lineage>
</organism>
<evidence type="ECO:0000313" key="2">
    <source>
        <dbReference type="EMBL" id="CBW26398.1"/>
    </source>
</evidence>
<dbReference type="AlphaFoldDB" id="E1X0R0"/>
<protein>
    <recommendedName>
        <fullName evidence="1">PilZ domain-containing protein</fullName>
    </recommendedName>
</protein>
<feature type="domain" description="PilZ" evidence="1">
    <location>
        <begin position="39"/>
        <end position="124"/>
    </location>
</feature>
<dbReference type="SUPFAM" id="SSF141371">
    <property type="entry name" value="PilZ domain-like"/>
    <property type="match status" value="1"/>
</dbReference>
<evidence type="ECO:0000259" key="1">
    <source>
        <dbReference type="Pfam" id="PF07238"/>
    </source>
</evidence>